<evidence type="ECO:0000256" key="1">
    <source>
        <dbReference type="ARBA" id="ARBA00004141"/>
    </source>
</evidence>
<keyword evidence="11" id="KW-1185">Reference proteome</keyword>
<feature type="transmembrane region" description="Helical" evidence="7">
    <location>
        <begin position="241"/>
        <end position="263"/>
    </location>
</feature>
<dbReference type="PANTHER" id="PTHR23505:SF78">
    <property type="entry name" value="MAJOR FACILITATOR SUPERFAMILY PROTEIN"/>
    <property type="match status" value="1"/>
</dbReference>
<dbReference type="PANTHER" id="PTHR23505">
    <property type="entry name" value="SPINSTER"/>
    <property type="match status" value="1"/>
</dbReference>
<feature type="transmembrane region" description="Helical" evidence="7">
    <location>
        <begin position="138"/>
        <end position="160"/>
    </location>
</feature>
<dbReference type="Proteomes" id="UP000825935">
    <property type="component" value="Chromosome 21"/>
</dbReference>
<dbReference type="GO" id="GO:0016020">
    <property type="term" value="C:membrane"/>
    <property type="evidence" value="ECO:0007669"/>
    <property type="project" value="UniProtKB-SubCell"/>
</dbReference>
<name>A0A8T2SB10_CERRI</name>
<feature type="domain" description="Major facilitator superfamily (MFS) profile" evidence="9">
    <location>
        <begin position="13"/>
        <end position="448"/>
    </location>
</feature>
<keyword evidence="4 7" id="KW-1133">Transmembrane helix</keyword>
<keyword evidence="5 7" id="KW-0472">Membrane</keyword>
<dbReference type="EMBL" id="CM035426">
    <property type="protein sequence ID" value="KAH7314874.1"/>
    <property type="molecule type" value="Genomic_DNA"/>
</dbReference>
<dbReference type="GO" id="GO:0022857">
    <property type="term" value="F:transmembrane transporter activity"/>
    <property type="evidence" value="ECO:0007669"/>
    <property type="project" value="InterPro"/>
</dbReference>
<protein>
    <recommendedName>
        <fullName evidence="9">Major facilitator superfamily (MFS) profile domain-containing protein</fullName>
    </recommendedName>
</protein>
<comment type="subcellular location">
    <subcellularLocation>
        <location evidence="1">Membrane</location>
        <topology evidence="1">Multi-pass membrane protein</topology>
    </subcellularLocation>
</comment>
<dbReference type="InterPro" id="IPR011701">
    <property type="entry name" value="MFS"/>
</dbReference>
<feature type="transmembrane region" description="Helical" evidence="7">
    <location>
        <begin position="424"/>
        <end position="447"/>
    </location>
</feature>
<accession>A0A8T2SB10</accession>
<dbReference type="AlphaFoldDB" id="A0A8T2SB10"/>
<evidence type="ECO:0000313" key="11">
    <source>
        <dbReference type="Proteomes" id="UP000825935"/>
    </source>
</evidence>
<dbReference type="SUPFAM" id="SSF103473">
    <property type="entry name" value="MFS general substrate transporter"/>
    <property type="match status" value="1"/>
</dbReference>
<keyword evidence="8" id="KW-0732">Signal</keyword>
<comment type="caution">
    <text evidence="10">The sequence shown here is derived from an EMBL/GenBank/DDBJ whole genome shotgun (WGS) entry which is preliminary data.</text>
</comment>
<dbReference type="InterPro" id="IPR020846">
    <property type="entry name" value="MFS_dom"/>
</dbReference>
<evidence type="ECO:0000259" key="9">
    <source>
        <dbReference type="PROSITE" id="PS50850"/>
    </source>
</evidence>
<feature type="transmembrane region" description="Helical" evidence="7">
    <location>
        <begin position="172"/>
        <end position="192"/>
    </location>
</feature>
<dbReference type="OrthoDB" id="440755at2759"/>
<feature type="transmembrane region" description="Helical" evidence="7">
    <location>
        <begin position="384"/>
        <end position="404"/>
    </location>
</feature>
<feature type="transmembrane region" description="Helical" evidence="7">
    <location>
        <begin position="79"/>
        <end position="98"/>
    </location>
</feature>
<feature type="transmembrane region" description="Helical" evidence="7">
    <location>
        <begin position="275"/>
        <end position="295"/>
    </location>
</feature>
<keyword evidence="2" id="KW-0813">Transport</keyword>
<evidence type="ECO:0000256" key="4">
    <source>
        <dbReference type="ARBA" id="ARBA00022989"/>
    </source>
</evidence>
<organism evidence="10 11">
    <name type="scientific">Ceratopteris richardii</name>
    <name type="common">Triangle waterfern</name>
    <dbReference type="NCBI Taxonomy" id="49495"/>
    <lineage>
        <taxon>Eukaryota</taxon>
        <taxon>Viridiplantae</taxon>
        <taxon>Streptophyta</taxon>
        <taxon>Embryophyta</taxon>
        <taxon>Tracheophyta</taxon>
        <taxon>Polypodiopsida</taxon>
        <taxon>Polypodiidae</taxon>
        <taxon>Polypodiales</taxon>
        <taxon>Pteridineae</taxon>
        <taxon>Pteridaceae</taxon>
        <taxon>Parkerioideae</taxon>
        <taxon>Ceratopteris</taxon>
    </lineage>
</organism>
<feature type="transmembrane region" description="Helical" evidence="7">
    <location>
        <begin position="338"/>
        <end position="363"/>
    </location>
</feature>
<dbReference type="InterPro" id="IPR044770">
    <property type="entry name" value="MFS_spinster-like"/>
</dbReference>
<keyword evidence="3 7" id="KW-0812">Transmembrane</keyword>
<comment type="similarity">
    <text evidence="6">Belongs to the major facilitator superfamily. Spinster (TC 2.A.1.49) family.</text>
</comment>
<dbReference type="PROSITE" id="PS50850">
    <property type="entry name" value="MFS"/>
    <property type="match status" value="1"/>
</dbReference>
<feature type="signal peptide" evidence="8">
    <location>
        <begin position="1"/>
        <end position="21"/>
    </location>
</feature>
<evidence type="ECO:0000256" key="8">
    <source>
        <dbReference type="SAM" id="SignalP"/>
    </source>
</evidence>
<evidence type="ECO:0000313" key="10">
    <source>
        <dbReference type="EMBL" id="KAH7314874.1"/>
    </source>
</evidence>
<dbReference type="OMA" id="NSPNWFA"/>
<evidence type="ECO:0000256" key="7">
    <source>
        <dbReference type="SAM" id="Phobius"/>
    </source>
</evidence>
<dbReference type="Gene3D" id="1.20.1250.20">
    <property type="entry name" value="MFS general substrate transporter like domains"/>
    <property type="match status" value="1"/>
</dbReference>
<evidence type="ECO:0000256" key="2">
    <source>
        <dbReference type="ARBA" id="ARBA00022448"/>
    </source>
</evidence>
<evidence type="ECO:0000256" key="5">
    <source>
        <dbReference type="ARBA" id="ARBA00023136"/>
    </source>
</evidence>
<feature type="transmembrane region" description="Helical" evidence="7">
    <location>
        <begin position="104"/>
        <end position="126"/>
    </location>
</feature>
<evidence type="ECO:0000256" key="3">
    <source>
        <dbReference type="ARBA" id="ARBA00022692"/>
    </source>
</evidence>
<sequence length="471" mass="51633">MQKTKVLWGFSVSAFLINLAAIMERADETIMPAVYKEVGQDLGASPSQLGYLSFIRAFTQSVSSPLAGILSLRYSRPSVIGFGTLFWAVSTIGVAISQSLFECAIWRSVNGIGLAIVIPSLTSFIADSNSEDGRGLAFGWLNLVACIGGIGGGTVATLLAGHTFGGYAGWRVAHVLIAVVSIFIGLLVYVFVEDPKFSGRTHRKLHEGKDDLGQNHILSISMWKESLHAIRTVLRIRSFQIVVLQGLVGSIPWASMVFFTMWFELIGFGHEGAASLMVIFITGCAFGSLFGGWIADKANRRYPFIGRVMCAQFSSLMSIPFSWFLLLALPQDSKRWSWYAATLACMGLIISWCQACANSPIFADIVHPSHRTMIYAFDRAFEGSFAALAAPTVGILAEQLYGYRVDMVIPETGSKIEAFALSRGLFTVMAIPYALCCLFYTPLYVTYKRDYEAVNKSALLDEEGIYKQAFE</sequence>
<feature type="transmembrane region" description="Helical" evidence="7">
    <location>
        <begin position="304"/>
        <end position="326"/>
    </location>
</feature>
<proteinExistence type="inferred from homology"/>
<evidence type="ECO:0000256" key="6">
    <source>
        <dbReference type="ARBA" id="ARBA00024338"/>
    </source>
</evidence>
<reference evidence="10" key="1">
    <citation type="submission" date="2021-08" db="EMBL/GenBank/DDBJ databases">
        <title>WGS assembly of Ceratopteris richardii.</title>
        <authorList>
            <person name="Marchant D.B."/>
            <person name="Chen G."/>
            <person name="Jenkins J."/>
            <person name="Shu S."/>
            <person name="Leebens-Mack J."/>
            <person name="Grimwood J."/>
            <person name="Schmutz J."/>
            <person name="Soltis P."/>
            <person name="Soltis D."/>
            <person name="Chen Z.-H."/>
        </authorList>
    </citation>
    <scope>NUCLEOTIDE SEQUENCE</scope>
    <source>
        <strain evidence="10">Whitten #5841</strain>
        <tissue evidence="10">Leaf</tissue>
    </source>
</reference>
<dbReference type="CDD" id="cd17328">
    <property type="entry name" value="MFS_spinster_like"/>
    <property type="match status" value="1"/>
</dbReference>
<gene>
    <name evidence="10" type="ORF">KP509_21G025100</name>
</gene>
<dbReference type="InterPro" id="IPR036259">
    <property type="entry name" value="MFS_trans_sf"/>
</dbReference>
<dbReference type="Pfam" id="PF07690">
    <property type="entry name" value="MFS_1"/>
    <property type="match status" value="1"/>
</dbReference>
<feature type="chain" id="PRO_5035766281" description="Major facilitator superfamily (MFS) profile domain-containing protein" evidence="8">
    <location>
        <begin position="22"/>
        <end position="471"/>
    </location>
</feature>